<accession>A0A1H5TDX0</accession>
<evidence type="ECO:0000313" key="2">
    <source>
        <dbReference type="Proteomes" id="UP000236737"/>
    </source>
</evidence>
<keyword evidence="2" id="KW-1185">Reference proteome</keyword>
<reference evidence="2" key="1">
    <citation type="submission" date="2016-10" db="EMBL/GenBank/DDBJ databases">
        <authorList>
            <person name="Varghese N."/>
            <person name="Submissions S."/>
        </authorList>
    </citation>
    <scope>NUCLEOTIDE SEQUENCE [LARGE SCALE GENOMIC DNA]</scope>
    <source>
        <strain evidence="2">CGMCC 1.9230</strain>
    </source>
</reference>
<dbReference type="RefSeq" id="WP_103998755.1">
    <property type="nucleotide sequence ID" value="NZ_FNVP01000001.1"/>
</dbReference>
<organism evidence="1 2">
    <name type="scientific">Flavobacterium urumqiense</name>
    <dbReference type="NCBI Taxonomy" id="935224"/>
    <lineage>
        <taxon>Bacteria</taxon>
        <taxon>Pseudomonadati</taxon>
        <taxon>Bacteroidota</taxon>
        <taxon>Flavobacteriia</taxon>
        <taxon>Flavobacteriales</taxon>
        <taxon>Flavobacteriaceae</taxon>
        <taxon>Flavobacterium</taxon>
    </lineage>
</organism>
<gene>
    <name evidence="1" type="ORF">SAMN04488130_101666</name>
</gene>
<proteinExistence type="predicted"/>
<dbReference type="Proteomes" id="UP000236737">
    <property type="component" value="Unassembled WGS sequence"/>
</dbReference>
<dbReference type="EMBL" id="FNVP01000001">
    <property type="protein sequence ID" value="SEF60954.1"/>
    <property type="molecule type" value="Genomic_DNA"/>
</dbReference>
<dbReference type="OrthoDB" id="795069at2"/>
<sequence>MIDFIRVHYQDKSRIEPFVMKQENFERVITSLEYHTGEVLYPYKANLGNMEIVINENGGYVKNSIPKLNNLLLTGQEHNYNDFSYSELCSSIDYLSDNIIDVNETKLTQLEFGFNINVPKSAEKIIEDSVLMHKLKRHTALRKFKGKGCLLEFEHTNFMIKIYDKAKQYRREENTLRFEIKFLSTKEFNPLGVYNINDLKNKDNLSMLFKYLMMWTC</sequence>
<protein>
    <submittedName>
        <fullName evidence="1">Uncharacterized protein</fullName>
    </submittedName>
</protein>
<name>A0A1H5TDX0_9FLAO</name>
<evidence type="ECO:0000313" key="1">
    <source>
        <dbReference type="EMBL" id="SEF60954.1"/>
    </source>
</evidence>
<dbReference type="AlphaFoldDB" id="A0A1H5TDX0"/>